<accession>C7J4M1</accession>
<evidence type="ECO:0000313" key="2">
    <source>
        <dbReference type="EMBL" id="BAH94051.1"/>
    </source>
</evidence>
<sequence length="100" mass="11269">SSDEGQDGGDRCNRCSSSSSRTRWCHCLLKGLASWLADEELPTKEEYINGPNLMSASRLADEELLKKKNTSMNSDLFAVLAQKIYMRHAQLLFTTVHETM</sequence>
<feature type="region of interest" description="Disordered" evidence="1">
    <location>
        <begin position="1"/>
        <end position="21"/>
    </location>
</feature>
<name>C7J4M1_ORYSJ</name>
<organism evidence="2 3">
    <name type="scientific">Oryza sativa subsp. japonica</name>
    <name type="common">Rice</name>
    <dbReference type="NCBI Taxonomy" id="39947"/>
    <lineage>
        <taxon>Eukaryota</taxon>
        <taxon>Viridiplantae</taxon>
        <taxon>Streptophyta</taxon>
        <taxon>Embryophyta</taxon>
        <taxon>Tracheophyta</taxon>
        <taxon>Spermatophyta</taxon>
        <taxon>Magnoliopsida</taxon>
        <taxon>Liliopsida</taxon>
        <taxon>Poales</taxon>
        <taxon>Poaceae</taxon>
        <taxon>BOP clade</taxon>
        <taxon>Oryzoideae</taxon>
        <taxon>Oryzeae</taxon>
        <taxon>Oryzinae</taxon>
        <taxon>Oryza</taxon>
        <taxon>Oryza sativa</taxon>
    </lineage>
</organism>
<proteinExistence type="predicted"/>
<dbReference type="EMBL" id="AP008213">
    <property type="protein sequence ID" value="BAH94051.1"/>
    <property type="molecule type" value="Genomic_DNA"/>
</dbReference>
<reference evidence="2 3" key="1">
    <citation type="journal article" date="2005" name="Nature">
        <title>The map-based sequence of the rice genome.</title>
        <authorList>
            <consortium name="International rice genome sequencing project (IRGSP)"/>
            <person name="Matsumoto T."/>
            <person name="Wu J."/>
            <person name="Kanamori H."/>
            <person name="Katayose Y."/>
            <person name="Fujisawa M."/>
            <person name="Namiki N."/>
            <person name="Mizuno H."/>
            <person name="Yamamoto K."/>
            <person name="Antonio B.A."/>
            <person name="Baba T."/>
            <person name="Sakata K."/>
            <person name="Nagamura Y."/>
            <person name="Aoki H."/>
            <person name="Arikawa K."/>
            <person name="Arita K."/>
            <person name="Bito T."/>
            <person name="Chiden Y."/>
            <person name="Fujitsuka N."/>
            <person name="Fukunaka R."/>
            <person name="Hamada M."/>
            <person name="Harada C."/>
            <person name="Hayashi A."/>
            <person name="Hijishita S."/>
            <person name="Honda M."/>
            <person name="Hosokawa S."/>
            <person name="Ichikawa Y."/>
            <person name="Idonuma A."/>
            <person name="Iijima M."/>
            <person name="Ikeda M."/>
            <person name="Ikeno M."/>
            <person name="Ito K."/>
            <person name="Ito S."/>
            <person name="Ito T."/>
            <person name="Ito Y."/>
            <person name="Ito Y."/>
            <person name="Iwabuchi A."/>
            <person name="Kamiya K."/>
            <person name="Karasawa W."/>
            <person name="Kurita K."/>
            <person name="Katagiri S."/>
            <person name="Kikuta A."/>
            <person name="Kobayashi H."/>
            <person name="Kobayashi N."/>
            <person name="Machita K."/>
            <person name="Maehara T."/>
            <person name="Masukawa M."/>
            <person name="Mizubayashi T."/>
            <person name="Mukai Y."/>
            <person name="Nagasaki H."/>
            <person name="Nagata Y."/>
            <person name="Naito S."/>
            <person name="Nakashima M."/>
            <person name="Nakama Y."/>
            <person name="Nakamichi Y."/>
            <person name="Nakamura M."/>
            <person name="Meguro A."/>
            <person name="Negishi M."/>
            <person name="Ohta I."/>
            <person name="Ohta T."/>
            <person name="Okamoto M."/>
            <person name="Ono N."/>
            <person name="Saji S."/>
            <person name="Sakaguchi M."/>
            <person name="Sakai K."/>
            <person name="Shibata M."/>
            <person name="Shimokawa T."/>
            <person name="Song J."/>
            <person name="Takazaki Y."/>
            <person name="Terasawa K."/>
            <person name="Tsugane M."/>
            <person name="Tsuji K."/>
            <person name="Ueda S."/>
            <person name="Waki K."/>
            <person name="Yamagata H."/>
            <person name="Yamamoto M."/>
            <person name="Yamamoto S."/>
            <person name="Yamane H."/>
            <person name="Yoshiki S."/>
            <person name="Yoshihara R."/>
            <person name="Yukawa K."/>
            <person name="Zhong H."/>
            <person name="Yano M."/>
            <person name="Yuan Q."/>
            <person name="Ouyang S."/>
            <person name="Liu J."/>
            <person name="Jones K.M."/>
            <person name="Gansberger K."/>
            <person name="Moffat K."/>
            <person name="Hill J."/>
            <person name="Bera J."/>
            <person name="Fadrosh D."/>
            <person name="Jin S."/>
            <person name="Johri S."/>
            <person name="Kim M."/>
            <person name="Overton L."/>
            <person name="Reardon M."/>
            <person name="Tsitrin T."/>
            <person name="Vuong H."/>
            <person name="Weaver B."/>
            <person name="Ciecko A."/>
            <person name="Tallon L."/>
            <person name="Jackson J."/>
            <person name="Pai G."/>
            <person name="Aken S.V."/>
            <person name="Utterback T."/>
            <person name="Reidmuller S."/>
            <person name="Feldblyum T."/>
            <person name="Hsiao J."/>
            <person name="Zismann V."/>
            <person name="Iobst S."/>
            <person name="de Vazeille A.R."/>
            <person name="Buell C.R."/>
            <person name="Ying K."/>
            <person name="Li Y."/>
            <person name="Lu T."/>
            <person name="Huang Y."/>
            <person name="Zhao Q."/>
            <person name="Feng Q."/>
            <person name="Zhang L."/>
            <person name="Zhu J."/>
            <person name="Weng Q."/>
            <person name="Mu J."/>
            <person name="Lu Y."/>
            <person name="Fan D."/>
            <person name="Liu Y."/>
            <person name="Guan J."/>
            <person name="Zhang Y."/>
            <person name="Yu S."/>
            <person name="Liu X."/>
            <person name="Zhang Y."/>
            <person name="Hong G."/>
            <person name="Han B."/>
            <person name="Choisne N."/>
            <person name="Demange N."/>
            <person name="Orjeda G."/>
            <person name="Samain S."/>
            <person name="Cattolico L."/>
            <person name="Pelletier E."/>
            <person name="Couloux A."/>
            <person name="Segurens B."/>
            <person name="Wincker P."/>
            <person name="D'Hont A."/>
            <person name="Scarpelli C."/>
            <person name="Weissenbach J."/>
            <person name="Salanoubat M."/>
            <person name="Quetier F."/>
            <person name="Yu Y."/>
            <person name="Kim H.R."/>
            <person name="Rambo T."/>
            <person name="Currie J."/>
            <person name="Collura K."/>
            <person name="Luo M."/>
            <person name="Yang T."/>
            <person name="Ammiraju J.S.S."/>
            <person name="Engler F."/>
            <person name="Soderlund C."/>
            <person name="Wing R.A."/>
            <person name="Palmer L.E."/>
            <person name="de la Bastide M."/>
            <person name="Spiegel L."/>
            <person name="Nascimento L."/>
            <person name="Zutavern T."/>
            <person name="O'Shaughnessy A."/>
            <person name="Dike S."/>
            <person name="Dedhia N."/>
            <person name="Preston R."/>
            <person name="Balija V."/>
            <person name="McCombie W.R."/>
            <person name="Chow T."/>
            <person name="Chen H."/>
            <person name="Chung M."/>
            <person name="Chen C."/>
            <person name="Shaw J."/>
            <person name="Wu H."/>
            <person name="Hsiao K."/>
            <person name="Chao Y."/>
            <person name="Chu M."/>
            <person name="Cheng C."/>
            <person name="Hour A."/>
            <person name="Lee P."/>
            <person name="Lin S."/>
            <person name="Lin Y."/>
            <person name="Liou J."/>
            <person name="Liu S."/>
            <person name="Hsing Y."/>
            <person name="Raghuvanshi S."/>
            <person name="Mohanty A."/>
            <person name="Bharti A.K."/>
            <person name="Gaur A."/>
            <person name="Gupta V."/>
            <person name="Kumar D."/>
            <person name="Ravi V."/>
            <person name="Vij S."/>
            <person name="Kapur A."/>
            <person name="Khurana P."/>
            <person name="Khurana P."/>
            <person name="Khurana J.P."/>
            <person name="Tyagi A.K."/>
            <person name="Gaikwad K."/>
            <person name="Singh A."/>
            <person name="Dalal V."/>
            <person name="Srivastava S."/>
            <person name="Dixit A."/>
            <person name="Pal A.K."/>
            <person name="Ghazi I.A."/>
            <person name="Yadav M."/>
            <person name="Pandit A."/>
            <person name="Bhargava A."/>
            <person name="Sureshbabu K."/>
            <person name="Batra K."/>
            <person name="Sharma T.R."/>
            <person name="Mohapatra T."/>
            <person name="Singh N.K."/>
            <person name="Messing J."/>
            <person name="Nelson A.B."/>
            <person name="Fuks G."/>
            <person name="Kavchok S."/>
            <person name="Keizer G."/>
            <person name="Linton E."/>
            <person name="Llaca V."/>
            <person name="Song R."/>
            <person name="Tanyolac B."/>
            <person name="Young S."/>
            <person name="Ho-Il K."/>
            <person name="Hahn J.H."/>
            <person name="Sangsakoo G."/>
            <person name="Vanavichit A."/>
            <person name="de Mattos Luiz.A.T."/>
            <person name="Zimmer P.D."/>
            <person name="Malone G."/>
            <person name="Dellagostin O."/>
            <person name="de Oliveira A.C."/>
            <person name="Bevan M."/>
            <person name="Bancroft I."/>
            <person name="Minx P."/>
            <person name="Cordum H."/>
            <person name="Wilson R."/>
            <person name="Cheng Z."/>
            <person name="Jin W."/>
            <person name="Jiang J."/>
            <person name="Leong S.A."/>
            <person name="Iwama H."/>
            <person name="Gojobori T."/>
            <person name="Itoh T."/>
            <person name="Niimura Y."/>
            <person name="Fujii Y."/>
            <person name="Habara T."/>
            <person name="Sakai H."/>
            <person name="Sato Y."/>
            <person name="Wilson G."/>
            <person name="Kumar K."/>
            <person name="McCouch S."/>
            <person name="Juretic N."/>
            <person name="Hoen D."/>
            <person name="Wright S."/>
            <person name="Bruskiewich R."/>
            <person name="Bureau T."/>
            <person name="Miyao A."/>
            <person name="Hirochika H."/>
            <person name="Nishikawa T."/>
            <person name="Kadowaki K."/>
            <person name="Sugiura M."/>
            <person name="Burr B."/>
            <person name="Sasaki T."/>
        </authorList>
    </citation>
    <scope>NUCLEOTIDE SEQUENCE [LARGE SCALE GENOMIC DNA]</scope>
    <source>
        <strain evidence="3">cv. Nipponbare</strain>
    </source>
</reference>
<dbReference type="AlphaFoldDB" id="C7J4M1"/>
<feature type="non-terminal residue" evidence="2">
    <location>
        <position position="1"/>
    </location>
</feature>
<reference evidence="3" key="2">
    <citation type="journal article" date="2008" name="Nucleic Acids Res.">
        <title>The rice annotation project database (RAP-DB): 2008 update.</title>
        <authorList>
            <consortium name="The rice annotation project (RAP)"/>
        </authorList>
    </citation>
    <scope>GENOME REANNOTATION</scope>
    <source>
        <strain evidence="3">cv. Nipponbare</strain>
    </source>
</reference>
<evidence type="ECO:0000256" key="1">
    <source>
        <dbReference type="SAM" id="MobiDB-lite"/>
    </source>
</evidence>
<dbReference type="KEGG" id="dosa:Os07g0659100"/>
<protein>
    <submittedName>
        <fullName evidence="2">Os07g0659100 protein</fullName>
    </submittedName>
</protein>
<dbReference type="Proteomes" id="UP000000763">
    <property type="component" value="Chromosome 7"/>
</dbReference>
<evidence type="ECO:0000313" key="3">
    <source>
        <dbReference type="Proteomes" id="UP000000763"/>
    </source>
</evidence>
<gene>
    <name evidence="2" type="ordered locus">Os07g0659100</name>
</gene>